<dbReference type="SUPFAM" id="SSF47413">
    <property type="entry name" value="lambda repressor-like DNA-binding domains"/>
    <property type="match status" value="1"/>
</dbReference>
<evidence type="ECO:0000259" key="2">
    <source>
        <dbReference type="PROSITE" id="PS50943"/>
    </source>
</evidence>
<feature type="domain" description="HTH cro/C1-type" evidence="2">
    <location>
        <begin position="58"/>
        <end position="112"/>
    </location>
</feature>
<dbReference type="Proteomes" id="UP000681340">
    <property type="component" value="Unassembled WGS sequence"/>
</dbReference>
<reference evidence="3" key="1">
    <citation type="submission" date="2021-03" db="EMBL/GenBank/DDBJ databases">
        <title>Whole genome shotgun sequence of Actinoplanes auranticolor NBRC 12245.</title>
        <authorList>
            <person name="Komaki H."/>
            <person name="Tamura T."/>
        </authorList>
    </citation>
    <scope>NUCLEOTIDE SEQUENCE</scope>
    <source>
        <strain evidence="3">NBRC 12245</strain>
    </source>
</reference>
<dbReference type="PROSITE" id="PS50943">
    <property type="entry name" value="HTH_CROC1"/>
    <property type="match status" value="1"/>
</dbReference>
<accession>A0A919VZU0</accession>
<organism evidence="3 4">
    <name type="scientific">Actinoplanes auranticolor</name>
    <dbReference type="NCBI Taxonomy" id="47988"/>
    <lineage>
        <taxon>Bacteria</taxon>
        <taxon>Bacillati</taxon>
        <taxon>Actinomycetota</taxon>
        <taxon>Actinomycetes</taxon>
        <taxon>Micromonosporales</taxon>
        <taxon>Micromonosporaceae</taxon>
        <taxon>Actinoplanes</taxon>
    </lineage>
</organism>
<feature type="region of interest" description="Disordered" evidence="1">
    <location>
        <begin position="1"/>
        <end position="21"/>
    </location>
</feature>
<dbReference type="InterPro" id="IPR010982">
    <property type="entry name" value="Lambda_DNA-bd_dom_sf"/>
</dbReference>
<dbReference type="SMART" id="SM00530">
    <property type="entry name" value="HTH_XRE"/>
    <property type="match status" value="1"/>
</dbReference>
<dbReference type="GO" id="GO:0003677">
    <property type="term" value="F:DNA binding"/>
    <property type="evidence" value="ECO:0007669"/>
    <property type="project" value="InterPro"/>
</dbReference>
<dbReference type="Pfam" id="PF01381">
    <property type="entry name" value="HTH_3"/>
    <property type="match status" value="1"/>
</dbReference>
<gene>
    <name evidence="3" type="ORF">Aau02nite_63520</name>
</gene>
<dbReference type="Gene3D" id="1.10.260.40">
    <property type="entry name" value="lambda repressor-like DNA-binding domains"/>
    <property type="match status" value="1"/>
</dbReference>
<dbReference type="AlphaFoldDB" id="A0A919VZU0"/>
<sequence length="162" mass="18181">MKEKNVSVVRDSGTSSAPYEAPMFDDEFASYLDESLQDPEVRAAYEDGEERHRIVDSLIALRRALRLTQKAVAGRMGVRQPAVSEFENEANDPRLSTLQRYARAVEARLKVVVEMPAECDWISTSLMTYSPEKPTVVDAGVSVTKGNLARTWRARSDWELTA</sequence>
<evidence type="ECO:0000313" key="3">
    <source>
        <dbReference type="EMBL" id="GIM74953.1"/>
    </source>
</evidence>
<evidence type="ECO:0000313" key="4">
    <source>
        <dbReference type="Proteomes" id="UP000681340"/>
    </source>
</evidence>
<keyword evidence="4" id="KW-1185">Reference proteome</keyword>
<dbReference type="CDD" id="cd00093">
    <property type="entry name" value="HTH_XRE"/>
    <property type="match status" value="1"/>
</dbReference>
<dbReference type="EMBL" id="BOQL01000053">
    <property type="protein sequence ID" value="GIM74953.1"/>
    <property type="molecule type" value="Genomic_DNA"/>
</dbReference>
<comment type="caution">
    <text evidence="3">The sequence shown here is derived from an EMBL/GenBank/DDBJ whole genome shotgun (WGS) entry which is preliminary data.</text>
</comment>
<name>A0A919VZU0_9ACTN</name>
<protein>
    <recommendedName>
        <fullName evidence="2">HTH cro/C1-type domain-containing protein</fullName>
    </recommendedName>
</protein>
<evidence type="ECO:0000256" key="1">
    <source>
        <dbReference type="SAM" id="MobiDB-lite"/>
    </source>
</evidence>
<proteinExistence type="predicted"/>
<dbReference type="InterPro" id="IPR001387">
    <property type="entry name" value="Cro/C1-type_HTH"/>
</dbReference>